<dbReference type="EMBL" id="RBIQ01000012">
    <property type="protein sequence ID" value="RKR07178.1"/>
    <property type="molecule type" value="Genomic_DNA"/>
</dbReference>
<dbReference type="RefSeq" id="WP_121069155.1">
    <property type="nucleotide sequence ID" value="NZ_RBIQ01000012.1"/>
</dbReference>
<dbReference type="GO" id="GO:0009103">
    <property type="term" value="P:lipopolysaccharide biosynthetic process"/>
    <property type="evidence" value="ECO:0007669"/>
    <property type="project" value="TreeGrafter"/>
</dbReference>
<dbReference type="Proteomes" id="UP000269412">
    <property type="component" value="Unassembled WGS sequence"/>
</dbReference>
<name>A0A495DSU6_9FLAO</name>
<dbReference type="OrthoDB" id="9790710at2"/>
<keyword evidence="4" id="KW-1185">Reference proteome</keyword>
<dbReference type="Pfam" id="PF13692">
    <property type="entry name" value="Glyco_trans_1_4"/>
    <property type="match status" value="1"/>
</dbReference>
<protein>
    <submittedName>
        <fullName evidence="3">Glycosyltransferase involved in cell wall biosynthesis</fullName>
    </submittedName>
</protein>
<dbReference type="Pfam" id="PF13439">
    <property type="entry name" value="Glyco_transf_4"/>
    <property type="match status" value="1"/>
</dbReference>
<dbReference type="PANTHER" id="PTHR46401:SF2">
    <property type="entry name" value="GLYCOSYLTRANSFERASE WBBK-RELATED"/>
    <property type="match status" value="1"/>
</dbReference>
<dbReference type="SUPFAM" id="SSF53756">
    <property type="entry name" value="UDP-Glycosyltransferase/glycogen phosphorylase"/>
    <property type="match status" value="1"/>
</dbReference>
<sequence>MNKISKIFFVDPMSYGNLALYDYNLLSNVKNIDFEFFGNKNYAIKSNSFNCNLIYNYSNQFFILKPLSYLVTQIRLFFLIRKFNPKVVHFQWLKLPNFDFWLLKQIKGLKINIIYTAHNVLPHNSGNKYKVIYKKIYDLVDCIIVHSERTKEDLVNNFNLIEEKIRVVPHGILDFNEADEEKVNMHIAKIKGDNILDGKVVFSTLGYLSKYKGIDFIVDSWKANFVNNDSICLIVAGSGNYDKLDELYGNDNAIIINRFLEIEEFVAILRLSNYILLPYREISQSGLLLTALNENKRIIVSNKGGLTDPFVFGEIGYIMNNLTCKELTRLIYKAIEDIEKEPSKEVWEAIEANYDWVKIGCQTKKIYQSFLE</sequence>
<comment type="caution">
    <text evidence="3">The sequence shown here is derived from an EMBL/GenBank/DDBJ whole genome shotgun (WGS) entry which is preliminary data.</text>
</comment>
<gene>
    <name evidence="3" type="ORF">CLV91_3164</name>
</gene>
<evidence type="ECO:0000313" key="3">
    <source>
        <dbReference type="EMBL" id="RKR07178.1"/>
    </source>
</evidence>
<dbReference type="AlphaFoldDB" id="A0A495DSU6"/>
<keyword evidence="1 3" id="KW-0808">Transferase</keyword>
<dbReference type="InterPro" id="IPR028098">
    <property type="entry name" value="Glyco_trans_4-like_N"/>
</dbReference>
<dbReference type="PANTHER" id="PTHR46401">
    <property type="entry name" value="GLYCOSYLTRANSFERASE WBBK-RELATED"/>
    <property type="match status" value="1"/>
</dbReference>
<organism evidence="3 4">
    <name type="scientific">Maribacter vaceletii</name>
    <dbReference type="NCBI Taxonomy" id="1206816"/>
    <lineage>
        <taxon>Bacteria</taxon>
        <taxon>Pseudomonadati</taxon>
        <taxon>Bacteroidota</taxon>
        <taxon>Flavobacteriia</taxon>
        <taxon>Flavobacteriales</taxon>
        <taxon>Flavobacteriaceae</taxon>
        <taxon>Maribacter</taxon>
    </lineage>
</organism>
<proteinExistence type="predicted"/>
<evidence type="ECO:0000259" key="2">
    <source>
        <dbReference type="Pfam" id="PF13439"/>
    </source>
</evidence>
<accession>A0A495DSU6</accession>
<reference evidence="3 4" key="1">
    <citation type="submission" date="2018-10" db="EMBL/GenBank/DDBJ databases">
        <title>Genomic Encyclopedia of Archaeal and Bacterial Type Strains, Phase II (KMG-II): from individual species to whole genera.</title>
        <authorList>
            <person name="Goeker M."/>
        </authorList>
    </citation>
    <scope>NUCLEOTIDE SEQUENCE [LARGE SCALE GENOMIC DNA]</scope>
    <source>
        <strain evidence="3 4">DSM 25230</strain>
    </source>
</reference>
<dbReference type="GO" id="GO:0016757">
    <property type="term" value="F:glycosyltransferase activity"/>
    <property type="evidence" value="ECO:0007669"/>
    <property type="project" value="UniProtKB-ARBA"/>
</dbReference>
<evidence type="ECO:0000256" key="1">
    <source>
        <dbReference type="ARBA" id="ARBA00022679"/>
    </source>
</evidence>
<feature type="domain" description="Glycosyltransferase subfamily 4-like N-terminal" evidence="2">
    <location>
        <begin position="65"/>
        <end position="172"/>
    </location>
</feature>
<evidence type="ECO:0000313" key="4">
    <source>
        <dbReference type="Proteomes" id="UP000269412"/>
    </source>
</evidence>
<dbReference type="Gene3D" id="3.40.50.2000">
    <property type="entry name" value="Glycogen Phosphorylase B"/>
    <property type="match status" value="2"/>
</dbReference>